<evidence type="ECO:0000313" key="11">
    <source>
        <dbReference type="Proteomes" id="UP000469890"/>
    </source>
</evidence>
<name>A0A8H4EYR0_MUCCL</name>
<keyword evidence="5" id="KW-0498">Mitosis</keyword>
<evidence type="ECO:0000313" key="10">
    <source>
        <dbReference type="EMBL" id="KAF1798048.1"/>
    </source>
</evidence>
<dbReference type="Pfam" id="PF03980">
    <property type="entry name" value="Nnf1"/>
    <property type="match status" value="1"/>
</dbReference>
<protein>
    <submittedName>
        <fullName evidence="10">Uncharacterized protein</fullName>
    </submittedName>
</protein>
<evidence type="ECO:0000256" key="8">
    <source>
        <dbReference type="ARBA" id="ARBA00023306"/>
    </source>
</evidence>
<comment type="caution">
    <text evidence="10">The sequence shown here is derived from an EMBL/GenBank/DDBJ whole genome shotgun (WGS) entry which is preliminary data.</text>
</comment>
<evidence type="ECO:0000256" key="7">
    <source>
        <dbReference type="ARBA" id="ARBA00023242"/>
    </source>
</evidence>
<keyword evidence="8" id="KW-0131">Cell cycle</keyword>
<reference evidence="10 11" key="1">
    <citation type="submission" date="2019-09" db="EMBL/GenBank/DDBJ databases">
        <authorList>
            <consortium name="DOE Joint Genome Institute"/>
            <person name="Mondo S.J."/>
            <person name="Navarro-Mendoza M.I."/>
            <person name="Perez-Arques C."/>
            <person name="Panchal S."/>
            <person name="Nicolas F.E."/>
            <person name="Ganguly P."/>
            <person name="Pangilinan J."/>
            <person name="Grigoriev I."/>
            <person name="Heitman J."/>
            <person name="Sanya K."/>
            <person name="Garre V."/>
        </authorList>
    </citation>
    <scope>NUCLEOTIDE SEQUENCE [LARGE SCALE GENOMIC DNA]</scope>
    <source>
        <strain evidence="10 11">MU402</strain>
    </source>
</reference>
<keyword evidence="4" id="KW-0132">Cell division</keyword>
<evidence type="ECO:0000256" key="1">
    <source>
        <dbReference type="ARBA" id="ARBA00004123"/>
    </source>
</evidence>
<keyword evidence="6" id="KW-0995">Kinetochore</keyword>
<organism evidence="10 11">
    <name type="scientific">Mucor circinelloides f. lusitanicus</name>
    <name type="common">Mucor racemosus var. lusitanicus</name>
    <dbReference type="NCBI Taxonomy" id="29924"/>
    <lineage>
        <taxon>Eukaryota</taxon>
        <taxon>Fungi</taxon>
        <taxon>Fungi incertae sedis</taxon>
        <taxon>Mucoromycota</taxon>
        <taxon>Mucoromycotina</taxon>
        <taxon>Mucoromycetes</taxon>
        <taxon>Mucorales</taxon>
        <taxon>Mucorineae</taxon>
        <taxon>Mucoraceae</taxon>
        <taxon>Mucor</taxon>
    </lineage>
</organism>
<dbReference type="AlphaFoldDB" id="A0A8H4EYR0"/>
<dbReference type="GO" id="GO:0000444">
    <property type="term" value="C:MIS12/MIND type complex"/>
    <property type="evidence" value="ECO:0007669"/>
    <property type="project" value="InterPro"/>
</dbReference>
<sequence length="197" mass="22598">MSNDENHELPKLGKTAEEFNILAGKYIEGSVKAALIPLVKEAFQPVIPDQTEAIEECYSQGKDYMDKQLRKHVYQIIKENDLVEKQNKLDQMLADAKERERVSTHLVPTPSQVSLGIVYKSKHTELLRLQKMVDDLTEENYKQMNAIRADIKEKREKQATFDNGIKKFLTTVEYAISLPTEDLIGIMDELDLKDVES</sequence>
<dbReference type="GO" id="GO:0051301">
    <property type="term" value="P:cell division"/>
    <property type="evidence" value="ECO:0007669"/>
    <property type="project" value="UniProtKB-KW"/>
</dbReference>
<evidence type="ECO:0000256" key="9">
    <source>
        <dbReference type="ARBA" id="ARBA00023328"/>
    </source>
</evidence>
<dbReference type="EMBL" id="JAAECE010000008">
    <property type="protein sequence ID" value="KAF1798048.1"/>
    <property type="molecule type" value="Genomic_DNA"/>
</dbReference>
<evidence type="ECO:0000256" key="4">
    <source>
        <dbReference type="ARBA" id="ARBA00022618"/>
    </source>
</evidence>
<evidence type="ECO:0000256" key="6">
    <source>
        <dbReference type="ARBA" id="ARBA00022838"/>
    </source>
</evidence>
<proteinExistence type="predicted"/>
<dbReference type="Proteomes" id="UP000469890">
    <property type="component" value="Unassembled WGS sequence"/>
</dbReference>
<evidence type="ECO:0000256" key="3">
    <source>
        <dbReference type="ARBA" id="ARBA00022454"/>
    </source>
</evidence>
<evidence type="ECO:0000256" key="2">
    <source>
        <dbReference type="ARBA" id="ARBA00004629"/>
    </source>
</evidence>
<keyword evidence="3" id="KW-0158">Chromosome</keyword>
<dbReference type="InterPro" id="IPR007128">
    <property type="entry name" value="PMF1/Nnf1"/>
</dbReference>
<keyword evidence="9" id="KW-0137">Centromere</keyword>
<evidence type="ECO:0000256" key="5">
    <source>
        <dbReference type="ARBA" id="ARBA00022776"/>
    </source>
</evidence>
<accession>A0A8H4EYR0</accession>
<gene>
    <name evidence="10" type="ORF">FB192DRAFT_1397484</name>
</gene>
<comment type="subcellular location">
    <subcellularLocation>
        <location evidence="2">Chromosome</location>
        <location evidence="2">Centromere</location>
        <location evidence="2">Kinetochore</location>
    </subcellularLocation>
    <subcellularLocation>
        <location evidence="1">Nucleus</location>
    </subcellularLocation>
</comment>
<dbReference type="GO" id="GO:0005634">
    <property type="term" value="C:nucleus"/>
    <property type="evidence" value="ECO:0007669"/>
    <property type="project" value="UniProtKB-SubCell"/>
</dbReference>
<keyword evidence="7" id="KW-0539">Nucleus</keyword>